<evidence type="ECO:0000313" key="2">
    <source>
        <dbReference type="Proteomes" id="UP000078454"/>
    </source>
</evidence>
<organism evidence="1 2">
    <name type="scientific">Paenibacillus oryzisoli</name>
    <dbReference type="NCBI Taxonomy" id="1850517"/>
    <lineage>
        <taxon>Bacteria</taxon>
        <taxon>Bacillati</taxon>
        <taxon>Bacillota</taxon>
        <taxon>Bacilli</taxon>
        <taxon>Bacillales</taxon>
        <taxon>Paenibacillaceae</taxon>
        <taxon>Paenibacillus</taxon>
    </lineage>
</organism>
<accession>A0A198AA79</accession>
<gene>
    <name evidence="1" type="ORF">A8708_28590</name>
</gene>
<sequence>MVNGVTTLAEDKLAEALGVHVLRDSSGLLVYSDFPFHFSGNDDAALKEELFNLLNLRLKVDGEYAAFFNPKQKDYRLLLPEDGHIPVIDLELGDGTSFTVTQAREQKRLF</sequence>
<comment type="caution">
    <text evidence="1">The sequence shown here is derived from an EMBL/GenBank/DDBJ whole genome shotgun (WGS) entry which is preliminary data.</text>
</comment>
<keyword evidence="2" id="KW-1185">Reference proteome</keyword>
<name>A0A198AA79_9BACL</name>
<protein>
    <submittedName>
        <fullName evidence="1">Uncharacterized protein</fullName>
    </submittedName>
</protein>
<dbReference type="EMBL" id="LYPB01000069">
    <property type="protein sequence ID" value="OAS17971.1"/>
    <property type="molecule type" value="Genomic_DNA"/>
</dbReference>
<proteinExistence type="predicted"/>
<reference evidence="1 2" key="1">
    <citation type="submission" date="2016-05" db="EMBL/GenBank/DDBJ databases">
        <title>Paenibacillus sp. 1ZS3-15 nov., isolated from the rhizosphere soil.</title>
        <authorList>
            <person name="Zhang X.X."/>
            <person name="Zhang J."/>
        </authorList>
    </citation>
    <scope>NUCLEOTIDE SEQUENCE [LARGE SCALE GENOMIC DNA]</scope>
    <source>
        <strain evidence="1 2">1ZS3-15</strain>
    </source>
</reference>
<dbReference type="Proteomes" id="UP000078454">
    <property type="component" value="Unassembled WGS sequence"/>
</dbReference>
<dbReference type="RefSeq" id="WP_068665074.1">
    <property type="nucleotide sequence ID" value="NZ_LYPB01000069.1"/>
</dbReference>
<evidence type="ECO:0000313" key="1">
    <source>
        <dbReference type="EMBL" id="OAS17971.1"/>
    </source>
</evidence>
<dbReference type="AlphaFoldDB" id="A0A198AA79"/>